<dbReference type="InterPro" id="IPR013126">
    <property type="entry name" value="Hsp_70_fam"/>
</dbReference>
<dbReference type="EMBL" id="CP059894">
    <property type="protein sequence ID" value="QNJ94098.1"/>
    <property type="molecule type" value="Genomic_DNA"/>
</dbReference>
<reference evidence="8" key="1">
    <citation type="submission" date="2016-10" db="EMBL/GenBank/DDBJ databases">
        <authorList>
            <person name="Varghese N."/>
            <person name="Submissions S."/>
        </authorList>
    </citation>
    <scope>NUCLEOTIDE SEQUENCE [LARGE SCALE GENOMIC DNA]</scope>
    <source>
        <strain evidence="8">UNC267MFSha1.1M11</strain>
    </source>
</reference>
<keyword evidence="3" id="KW-0143">Chaperone</keyword>
<dbReference type="SUPFAM" id="SSF53067">
    <property type="entry name" value="Actin-like ATPase domain"/>
    <property type="match status" value="1"/>
</dbReference>
<protein>
    <submittedName>
        <fullName evidence="6">Hsp70 family protein</fullName>
    </submittedName>
    <submittedName>
        <fullName evidence="7">Hsp70 protein</fullName>
    </submittedName>
</protein>
<dbReference type="PANTHER" id="PTHR42749">
    <property type="entry name" value="CELL SHAPE-DETERMINING PROTEIN MREB"/>
    <property type="match status" value="1"/>
</dbReference>
<dbReference type="Proteomes" id="UP000515498">
    <property type="component" value="Chromosome"/>
</dbReference>
<evidence type="ECO:0000313" key="8">
    <source>
        <dbReference type="Proteomes" id="UP000199707"/>
    </source>
</evidence>
<evidence type="ECO:0000256" key="3">
    <source>
        <dbReference type="ARBA" id="ARBA00023186"/>
    </source>
</evidence>
<dbReference type="GO" id="GO:0005524">
    <property type="term" value="F:ATP binding"/>
    <property type="evidence" value="ECO:0007669"/>
    <property type="project" value="UniProtKB-KW"/>
</dbReference>
<feature type="region of interest" description="Disordered" evidence="4">
    <location>
        <begin position="474"/>
        <end position="582"/>
    </location>
</feature>
<sequence length="629" mass="63671">MSDPLGLSIGTTNLVATSVGGQSVTRRAVLTLPTHGTPAIGVSAEEGLVLTGFVERVGDPVPLVASDGSSYAADDLLVEALEAMIGAAGADPAPQTAIAFPAHWTAATVRTLRAVIRTNPVLAPSGTPPRLVSDAVAALTSLRTNPGLQGGGPVVLLDFGGGGTSVTLVDAGAAFEPLDETLRVTEFSGDLIDQAVLTKVLATVGGADPAATAAVGLLGQLREECRHAKERLSSVTATEVPVALPGERSVVRLTRAELEELLAEPFAEVLAALDNLLQRNRITFSDLSAVATVGGGASIPLITQLLSEHTRIPVVTTAQPALDAAVGAALFAAYGAESDLRTGMAPISADAPTGLAPAAPDAPTGLAAAAQDIPTALGPASAGAVGALAWSQDDDATGEPVPYAGGEIPYAGANPYGTENPYTIDTTTRAVAQHVPGTYDDAPRAWQRLPILVFAGAGVLTLVALGGVAIALTGNSGTSTPTPTPAPATRAITPPPSASPPAAVAPSATEAPPPVLTVTTEPPAPPPPPQTQTPVPEQTVTVTKTYTTHSTTTTTTPPTTTTTPPTTTTEPTTTTTETTTTTTTPAMTTSYIKVPFLPVPIPIQVPNRGETTQTTYPYAPQYPNQPTYP</sequence>
<keyword evidence="5" id="KW-0812">Transmembrane</keyword>
<evidence type="ECO:0000313" key="9">
    <source>
        <dbReference type="Proteomes" id="UP000515498"/>
    </source>
</evidence>
<feature type="compositionally biased region" description="Low complexity" evidence="4">
    <location>
        <begin position="611"/>
        <end position="629"/>
    </location>
</feature>
<evidence type="ECO:0000256" key="5">
    <source>
        <dbReference type="SAM" id="Phobius"/>
    </source>
</evidence>
<keyword evidence="2" id="KW-0067">ATP-binding</keyword>
<evidence type="ECO:0000313" key="7">
    <source>
        <dbReference type="EMBL" id="SCX22046.1"/>
    </source>
</evidence>
<keyword evidence="5" id="KW-1133">Transmembrane helix</keyword>
<dbReference type="InterPro" id="IPR043129">
    <property type="entry name" value="ATPase_NBD"/>
</dbReference>
<feature type="compositionally biased region" description="Low complexity" evidence="4">
    <location>
        <begin position="500"/>
        <end position="521"/>
    </location>
</feature>
<dbReference type="Pfam" id="PF00012">
    <property type="entry name" value="HSP70"/>
    <property type="match status" value="1"/>
</dbReference>
<reference evidence="6 9" key="3">
    <citation type="submission" date="2020-07" db="EMBL/GenBank/DDBJ databases">
        <title>Draft genome sequence of four isobutane-metabolizing strains capable of cometabolically degrading diverse ether contaminants.</title>
        <authorList>
            <person name="Chen W."/>
            <person name="Faulkner N."/>
            <person name="Smith C."/>
            <person name="Hyman M."/>
        </authorList>
    </citation>
    <scope>NUCLEOTIDE SEQUENCE [LARGE SCALE GENOMIC DNA]</scope>
    <source>
        <strain evidence="6 9">2A</strain>
    </source>
</reference>
<dbReference type="AlphaFoldDB" id="A0A1G4WFK5"/>
<feature type="transmembrane region" description="Helical" evidence="5">
    <location>
        <begin position="451"/>
        <end position="472"/>
    </location>
</feature>
<dbReference type="PRINTS" id="PR01217">
    <property type="entry name" value="PRICHEXTENSN"/>
</dbReference>
<feature type="compositionally biased region" description="Low complexity" evidence="4">
    <location>
        <begin position="532"/>
        <end position="582"/>
    </location>
</feature>
<dbReference type="Gene3D" id="3.30.420.40">
    <property type="match status" value="2"/>
</dbReference>
<feature type="region of interest" description="Disordered" evidence="4">
    <location>
        <begin position="608"/>
        <end position="629"/>
    </location>
</feature>
<evidence type="ECO:0000256" key="4">
    <source>
        <dbReference type="SAM" id="MobiDB-lite"/>
    </source>
</evidence>
<evidence type="ECO:0000313" key="6">
    <source>
        <dbReference type="EMBL" id="QNJ94098.1"/>
    </source>
</evidence>
<keyword evidence="5" id="KW-0472">Membrane</keyword>
<dbReference type="GO" id="GO:0140662">
    <property type="term" value="F:ATP-dependent protein folding chaperone"/>
    <property type="evidence" value="ECO:0007669"/>
    <property type="project" value="InterPro"/>
</dbReference>
<proteinExistence type="predicted"/>
<keyword evidence="1" id="KW-0547">Nucleotide-binding</keyword>
<organism evidence="7 8">
    <name type="scientific">Mycolicibacterium fluoranthenivorans</name>
    <dbReference type="NCBI Taxonomy" id="258505"/>
    <lineage>
        <taxon>Bacteria</taxon>
        <taxon>Bacillati</taxon>
        <taxon>Actinomycetota</taxon>
        <taxon>Actinomycetes</taxon>
        <taxon>Mycobacteriales</taxon>
        <taxon>Mycobacteriaceae</taxon>
        <taxon>Mycolicibacterium</taxon>
    </lineage>
</organism>
<dbReference type="CDD" id="cd10170">
    <property type="entry name" value="ASKHA_NBD_HSP70"/>
    <property type="match status" value="1"/>
</dbReference>
<dbReference type="RefSeq" id="WP_090358987.1">
    <property type="nucleotide sequence ID" value="NZ_CP059894.1"/>
</dbReference>
<dbReference type="Proteomes" id="UP000199707">
    <property type="component" value="Unassembled WGS sequence"/>
</dbReference>
<evidence type="ECO:0000256" key="2">
    <source>
        <dbReference type="ARBA" id="ARBA00022840"/>
    </source>
</evidence>
<feature type="compositionally biased region" description="Low complexity" evidence="4">
    <location>
        <begin position="474"/>
        <end position="492"/>
    </location>
</feature>
<dbReference type="KEGG" id="mflu:HZU40_07365"/>
<accession>A0A1G4WFK5</accession>
<feature type="compositionally biased region" description="Pro residues" evidence="4">
    <location>
        <begin position="522"/>
        <end position="531"/>
    </location>
</feature>
<reference evidence="7" key="2">
    <citation type="submission" date="2016-10" db="EMBL/GenBank/DDBJ databases">
        <authorList>
            <person name="de Groot N.N."/>
        </authorList>
    </citation>
    <scope>NUCLEOTIDE SEQUENCE [LARGE SCALE GENOMIC DNA]</scope>
    <source>
        <strain evidence="7">UNC267MFSha1.1M11</strain>
    </source>
</reference>
<evidence type="ECO:0000256" key="1">
    <source>
        <dbReference type="ARBA" id="ARBA00022741"/>
    </source>
</evidence>
<gene>
    <name evidence="6" type="ORF">HZU40_07365</name>
    <name evidence="7" type="ORF">SAMN02799620_03170</name>
</gene>
<dbReference type="EMBL" id="FMUB01000006">
    <property type="protein sequence ID" value="SCX22046.1"/>
    <property type="molecule type" value="Genomic_DNA"/>
</dbReference>
<dbReference type="STRING" id="1502745.SAMN02799620_03170"/>
<name>A0A1G4WFK5_9MYCO</name>
<dbReference type="Gene3D" id="3.90.640.10">
    <property type="entry name" value="Actin, Chain A, domain 4"/>
    <property type="match status" value="1"/>
</dbReference>
<dbReference type="PANTHER" id="PTHR42749:SF1">
    <property type="entry name" value="CELL SHAPE-DETERMINING PROTEIN MREB"/>
    <property type="match status" value="1"/>
</dbReference>